<proteinExistence type="predicted"/>
<dbReference type="Proteomes" id="UP000887116">
    <property type="component" value="Unassembled WGS sequence"/>
</dbReference>
<keyword evidence="1" id="KW-0121">Carboxypeptidase</keyword>
<sequence length="86" mass="10014">MEVFRVAFASCLEEKLYRLIPIIIGTLPPVSELEPFLKAAIESTKCLRFGQRLFWEMVKFAMPEKTLEVEEYGKECDIDMPLLNAW</sequence>
<name>A0A8X6KHQ6_TRICU</name>
<dbReference type="AlphaFoldDB" id="A0A8X6KHQ6"/>
<protein>
    <submittedName>
        <fullName evidence="1">Carboxypeptidase N subunit 2</fullName>
    </submittedName>
</protein>
<comment type="caution">
    <text evidence="1">The sequence shown here is derived from an EMBL/GenBank/DDBJ whole genome shotgun (WGS) entry which is preliminary data.</text>
</comment>
<dbReference type="Gene3D" id="3.40.50.10140">
    <property type="entry name" value="Toll/interleukin-1 receptor homology (TIR) domain"/>
    <property type="match status" value="1"/>
</dbReference>
<dbReference type="GO" id="GO:0004180">
    <property type="term" value="F:carboxypeptidase activity"/>
    <property type="evidence" value="ECO:0007669"/>
    <property type="project" value="UniProtKB-KW"/>
</dbReference>
<evidence type="ECO:0000313" key="1">
    <source>
        <dbReference type="EMBL" id="GFQ74224.1"/>
    </source>
</evidence>
<organism evidence="1 2">
    <name type="scientific">Trichonephila clavata</name>
    <name type="common">Joro spider</name>
    <name type="synonym">Nephila clavata</name>
    <dbReference type="NCBI Taxonomy" id="2740835"/>
    <lineage>
        <taxon>Eukaryota</taxon>
        <taxon>Metazoa</taxon>
        <taxon>Ecdysozoa</taxon>
        <taxon>Arthropoda</taxon>
        <taxon>Chelicerata</taxon>
        <taxon>Arachnida</taxon>
        <taxon>Araneae</taxon>
        <taxon>Araneomorphae</taxon>
        <taxon>Entelegynae</taxon>
        <taxon>Araneoidea</taxon>
        <taxon>Nephilidae</taxon>
        <taxon>Trichonephila</taxon>
    </lineage>
</organism>
<keyword evidence="1" id="KW-0378">Hydrolase</keyword>
<dbReference type="EMBL" id="BMAO01011505">
    <property type="protein sequence ID" value="GFQ74224.1"/>
    <property type="molecule type" value="Genomic_DNA"/>
</dbReference>
<reference evidence="1" key="1">
    <citation type="submission" date="2020-07" db="EMBL/GenBank/DDBJ databases">
        <title>Multicomponent nature underlies the extraordinary mechanical properties of spider dragline silk.</title>
        <authorList>
            <person name="Kono N."/>
            <person name="Nakamura H."/>
            <person name="Mori M."/>
            <person name="Yoshida Y."/>
            <person name="Ohtoshi R."/>
            <person name="Malay A.D."/>
            <person name="Moran D.A.P."/>
            <person name="Tomita M."/>
            <person name="Numata K."/>
            <person name="Arakawa K."/>
        </authorList>
    </citation>
    <scope>NUCLEOTIDE SEQUENCE</scope>
</reference>
<dbReference type="InterPro" id="IPR035897">
    <property type="entry name" value="Toll_tir_struct_dom_sf"/>
</dbReference>
<evidence type="ECO:0000313" key="2">
    <source>
        <dbReference type="Proteomes" id="UP000887116"/>
    </source>
</evidence>
<keyword evidence="1" id="KW-0645">Protease</keyword>
<keyword evidence="2" id="KW-1185">Reference proteome</keyword>
<accession>A0A8X6KHQ6</accession>
<gene>
    <name evidence="1" type="primary">Cpn2_1</name>
    <name evidence="1" type="ORF">TNCT_279111</name>
</gene>
<dbReference type="OrthoDB" id="6434964at2759"/>